<organism evidence="1 2">
    <name type="scientific">Albidovulum aquaemixtae</name>
    <dbReference type="NCBI Taxonomy" id="1542388"/>
    <lineage>
        <taxon>Bacteria</taxon>
        <taxon>Pseudomonadati</taxon>
        <taxon>Pseudomonadota</taxon>
        <taxon>Alphaproteobacteria</taxon>
        <taxon>Rhodobacterales</taxon>
        <taxon>Paracoccaceae</taxon>
        <taxon>Albidovulum</taxon>
    </lineage>
</organism>
<proteinExistence type="predicted"/>
<dbReference type="RefSeq" id="WP_108854396.1">
    <property type="nucleotide sequence ID" value="NZ_OMOQ01000003.1"/>
</dbReference>
<gene>
    <name evidence="1" type="ORF">DEA8626_03438</name>
</gene>
<reference evidence="1 2" key="1">
    <citation type="submission" date="2018-03" db="EMBL/GenBank/DDBJ databases">
        <authorList>
            <person name="Keele B.F."/>
        </authorList>
    </citation>
    <scope>NUCLEOTIDE SEQUENCE [LARGE SCALE GENOMIC DNA]</scope>
    <source>
        <strain evidence="1 2">CECT 8626</strain>
    </source>
</reference>
<accession>A0A2R8BLX7</accession>
<evidence type="ECO:0000313" key="1">
    <source>
        <dbReference type="EMBL" id="SPH24386.1"/>
    </source>
</evidence>
<dbReference type="Proteomes" id="UP000244924">
    <property type="component" value="Unassembled WGS sequence"/>
</dbReference>
<protein>
    <submittedName>
        <fullName evidence="1">Uncharacterized protein</fullName>
    </submittedName>
</protein>
<keyword evidence="2" id="KW-1185">Reference proteome</keyword>
<evidence type="ECO:0000313" key="2">
    <source>
        <dbReference type="Proteomes" id="UP000244924"/>
    </source>
</evidence>
<dbReference type="OrthoDB" id="270332at2"/>
<sequence length="259" mass="28746">MGHIRLGTLPRSKKWRDVIDILESGADVLAVAEAAARASELDLDRASDDPRFQFIARLMVQLPLLARAPGFPSALEDLGAGPNALQSIPDLLVGLNRIIEQNTFEAGRSSDPGELARLALVETLSAHLTDRLPSLFAPEPTEIRRALAAFAGGQAFASLARDFFARLTYRSLDYYLSRELANHTGPGRRFSTDADRTAFQRALATHVFEASRIVEAFAAGWYGKTVWRDQKLNQEEINRFTRYAFSKMRSELGRRRAAA</sequence>
<dbReference type="EMBL" id="OMOQ01000003">
    <property type="protein sequence ID" value="SPH24386.1"/>
    <property type="molecule type" value="Genomic_DNA"/>
</dbReference>
<dbReference type="AlphaFoldDB" id="A0A2R8BLX7"/>
<name>A0A2R8BLX7_9RHOB</name>